<protein>
    <submittedName>
        <fullName evidence="3">Glycosyltransferase</fullName>
    </submittedName>
</protein>
<organism evidence="3">
    <name type="scientific">Meiothermus ruber</name>
    <dbReference type="NCBI Taxonomy" id="277"/>
    <lineage>
        <taxon>Bacteria</taxon>
        <taxon>Thermotogati</taxon>
        <taxon>Deinococcota</taxon>
        <taxon>Deinococci</taxon>
        <taxon>Thermales</taxon>
        <taxon>Thermaceae</taxon>
        <taxon>Meiothermus</taxon>
    </lineage>
</organism>
<dbReference type="GO" id="GO:0016758">
    <property type="term" value="F:hexosyltransferase activity"/>
    <property type="evidence" value="ECO:0007669"/>
    <property type="project" value="TreeGrafter"/>
</dbReference>
<dbReference type="PANTHER" id="PTHR34136:SF1">
    <property type="entry name" value="UDP-N-ACETYL-D-MANNOSAMINURONIC ACID TRANSFERASE"/>
    <property type="match status" value="1"/>
</dbReference>
<comment type="caution">
    <text evidence="3">The sequence shown here is derived from an EMBL/GenBank/DDBJ whole genome shotgun (WGS) entry which is preliminary data.</text>
</comment>
<dbReference type="Pfam" id="PF03808">
    <property type="entry name" value="Glyco_tran_WecG"/>
    <property type="match status" value="1"/>
</dbReference>
<dbReference type="CDD" id="cd06533">
    <property type="entry name" value="Glyco_transf_WecG_TagA"/>
    <property type="match status" value="1"/>
</dbReference>
<dbReference type="InterPro" id="IPR004629">
    <property type="entry name" value="WecG_TagA_CpsF"/>
</dbReference>
<keyword evidence="1" id="KW-0328">Glycosyltransferase</keyword>
<accession>A0A7C3HDS3</accession>
<name>A0A7C3HDS3_MEIRU</name>
<dbReference type="EMBL" id="DSWI01000010">
    <property type="protein sequence ID" value="HFG19778.1"/>
    <property type="molecule type" value="Genomic_DNA"/>
</dbReference>
<dbReference type="AlphaFoldDB" id="A0A7C3HDS3"/>
<proteinExistence type="predicted"/>
<dbReference type="PANTHER" id="PTHR34136">
    <property type="match status" value="1"/>
</dbReference>
<gene>
    <name evidence="3" type="ORF">ENS82_03525</name>
</gene>
<evidence type="ECO:0000313" key="3">
    <source>
        <dbReference type="EMBL" id="HFG19778.1"/>
    </source>
</evidence>
<sequence>MQRVEILGTPVDLVDLEQTLNWIESQVAHPGSLCAQIVTTNPEAVVRAQTEPALRQALRECELITADGVGIVWAVQLLTGHRLRDRVPGSEILPAAFGRFGSGLRVYFLGAAPGVALRAAQNAQARWGIQVCGVQDGYFTNEEEVVEAIRQAQPDLLVVGMGERQDTFIHRNKARLGAKVAIGVGGMIDVLAGEVKRVPVWAQKLKIEWLVRIALDRRRWGRFPRLLHFVRLVLREKLRHLWPKGTHRGI</sequence>
<evidence type="ECO:0000256" key="1">
    <source>
        <dbReference type="ARBA" id="ARBA00022676"/>
    </source>
</evidence>
<reference evidence="3" key="1">
    <citation type="journal article" date="2020" name="mSystems">
        <title>Genome- and Community-Level Interaction Insights into Carbon Utilization and Element Cycling Functions of Hydrothermarchaeota in Hydrothermal Sediment.</title>
        <authorList>
            <person name="Zhou Z."/>
            <person name="Liu Y."/>
            <person name="Xu W."/>
            <person name="Pan J."/>
            <person name="Luo Z.H."/>
            <person name="Li M."/>
        </authorList>
    </citation>
    <scope>NUCLEOTIDE SEQUENCE [LARGE SCALE GENOMIC DNA]</scope>
    <source>
        <strain evidence="3">SpSt-524</strain>
    </source>
</reference>
<dbReference type="NCBIfam" id="TIGR00696">
    <property type="entry name" value="wecG_tagA_cpsF"/>
    <property type="match status" value="1"/>
</dbReference>
<evidence type="ECO:0000256" key="2">
    <source>
        <dbReference type="ARBA" id="ARBA00022679"/>
    </source>
</evidence>
<keyword evidence="2 3" id="KW-0808">Transferase</keyword>
<dbReference type="RefSeq" id="WP_409656575.1">
    <property type="nucleotide sequence ID" value="NZ_JBKBUW010000029.1"/>
</dbReference>